<dbReference type="InterPro" id="IPR013210">
    <property type="entry name" value="LRR_N_plant-typ"/>
</dbReference>
<evidence type="ECO:0000256" key="1">
    <source>
        <dbReference type="ARBA" id="ARBA00004370"/>
    </source>
</evidence>
<dbReference type="EMBL" id="JANQDX010000020">
    <property type="protein sequence ID" value="KAL0903307.1"/>
    <property type="molecule type" value="Genomic_DNA"/>
</dbReference>
<evidence type="ECO:0000256" key="9">
    <source>
        <dbReference type="SAM" id="SignalP"/>
    </source>
</evidence>
<proteinExistence type="predicted"/>
<accession>A0ABD0TUL2</accession>
<evidence type="ECO:0000313" key="11">
    <source>
        <dbReference type="EMBL" id="KAL0903307.1"/>
    </source>
</evidence>
<evidence type="ECO:0000256" key="5">
    <source>
        <dbReference type="ARBA" id="ARBA00022737"/>
    </source>
</evidence>
<feature type="signal peptide" evidence="9">
    <location>
        <begin position="1"/>
        <end position="26"/>
    </location>
</feature>
<dbReference type="InterPro" id="IPR001611">
    <property type="entry name" value="Leu-rich_rpt"/>
</dbReference>
<comment type="subcellular location">
    <subcellularLocation>
        <location evidence="1">Membrane</location>
    </subcellularLocation>
</comment>
<gene>
    <name evidence="11" type="ORF">M5K25_027676</name>
</gene>
<dbReference type="Proteomes" id="UP001552299">
    <property type="component" value="Unassembled WGS sequence"/>
</dbReference>
<comment type="caution">
    <text evidence="11">The sequence shown here is derived from an EMBL/GenBank/DDBJ whole genome shotgun (WGS) entry which is preliminary data.</text>
</comment>
<name>A0ABD0TUL2_DENTH</name>
<feature type="domain" description="Protein kinase" evidence="10">
    <location>
        <begin position="384"/>
        <end position="642"/>
    </location>
</feature>
<dbReference type="AlphaFoldDB" id="A0ABD0TUL2"/>
<keyword evidence="5" id="KW-0677">Repeat</keyword>
<evidence type="ECO:0000256" key="3">
    <source>
        <dbReference type="ARBA" id="ARBA00022692"/>
    </source>
</evidence>
<dbReference type="Pfam" id="PF00069">
    <property type="entry name" value="Pkinase"/>
    <property type="match status" value="1"/>
</dbReference>
<sequence length="658" mass="71033">MPHQMLLLYALLLIMLPPPEVPFTAALPPSPISDATALLSFKSAADPGGSRLSFFSTGNHATSGQCRWPGVSCSADGRVVRLVLESLGLNGTLPNSTLGRLDQLRVLSLKSNSLSGPIPDLSALLNLKALFLGYNLLSGPFPSSLVALHRLRTLDLSHNFLSGPIPSGLTFLDRIYSLRLDSNLLSGPVPSLNQSSLKIFNVSANDLAGPVPVTAALSAFGAAAFSGNVRLCGAVVRRECGSHLPFFQISAAAPSPAKPRQGFLLPGSASATSPHRRTHRKGVMAAGFFACAAILLILLLGVSLAVRKKKRRGMGKNVISDVGVGDGEMEMHVESTAEEVEDRCNELVAAAALTEEKMKRLGKSGCLVFCAGEAQVYTMEQLMRASAEMLGRGSVGSTYKAVLDNRLILCVKRLDAAKIGMAGKEGFERHMEAVGRLRHPNLVPLRAFFHAKEERLLVYDYQPNGSLHSLIHGSRSTRAKPLHWTSCLKIAEDVAQGLAYIHQASRLVHGNIRSSNVLLGSDFEACLTDNCLSFLVDPVDPENDSGYRAPETRKSNRHLTPRSDIYAFGVLLLELLTGKPPLQHYLLVATDLPNWVRSVRDDEGADDERLRMIVDVAAACVRSSPESRPTTWQVLKMIQEVKEADIGEDDDDKDSGIS</sequence>
<dbReference type="GO" id="GO:0016020">
    <property type="term" value="C:membrane"/>
    <property type="evidence" value="ECO:0007669"/>
    <property type="project" value="UniProtKB-SubCell"/>
</dbReference>
<dbReference type="InterPro" id="IPR011009">
    <property type="entry name" value="Kinase-like_dom_sf"/>
</dbReference>
<dbReference type="Gene3D" id="3.80.10.10">
    <property type="entry name" value="Ribonuclease Inhibitor"/>
    <property type="match status" value="1"/>
</dbReference>
<evidence type="ECO:0000313" key="12">
    <source>
        <dbReference type="Proteomes" id="UP001552299"/>
    </source>
</evidence>
<evidence type="ECO:0000256" key="6">
    <source>
        <dbReference type="ARBA" id="ARBA00022989"/>
    </source>
</evidence>
<dbReference type="PROSITE" id="PS50011">
    <property type="entry name" value="PROTEIN_KINASE_DOM"/>
    <property type="match status" value="1"/>
</dbReference>
<dbReference type="PANTHER" id="PTHR48007:SF37">
    <property type="entry name" value="LEUCINE-RICH REPEAT PROTEIN KINASE FAMILY PROTEIN"/>
    <property type="match status" value="1"/>
</dbReference>
<dbReference type="Gene3D" id="1.10.510.10">
    <property type="entry name" value="Transferase(Phosphotransferase) domain 1"/>
    <property type="match status" value="1"/>
</dbReference>
<evidence type="ECO:0000256" key="4">
    <source>
        <dbReference type="ARBA" id="ARBA00022729"/>
    </source>
</evidence>
<reference evidence="11 12" key="1">
    <citation type="journal article" date="2024" name="Plant Biotechnol. J.">
        <title>Dendrobium thyrsiflorum genome and its molecular insights into genes involved in important horticultural traits.</title>
        <authorList>
            <person name="Chen B."/>
            <person name="Wang J.Y."/>
            <person name="Zheng P.J."/>
            <person name="Li K.L."/>
            <person name="Liang Y.M."/>
            <person name="Chen X.F."/>
            <person name="Zhang C."/>
            <person name="Zhao X."/>
            <person name="He X."/>
            <person name="Zhang G.Q."/>
            <person name="Liu Z.J."/>
            <person name="Xu Q."/>
        </authorList>
    </citation>
    <scope>NUCLEOTIDE SEQUENCE [LARGE SCALE GENOMIC DNA]</scope>
    <source>
        <strain evidence="11">GZMU011</strain>
    </source>
</reference>
<feature type="transmembrane region" description="Helical" evidence="8">
    <location>
        <begin position="283"/>
        <end position="306"/>
    </location>
</feature>
<dbReference type="Pfam" id="PF00560">
    <property type="entry name" value="LRR_1"/>
    <property type="match status" value="1"/>
</dbReference>
<keyword evidence="2" id="KW-0433">Leucine-rich repeat</keyword>
<keyword evidence="3 8" id="KW-0812">Transmembrane</keyword>
<dbReference type="FunFam" id="3.80.10.10:FF:000400">
    <property type="entry name" value="Nuclear pore complex protein NUP107"/>
    <property type="match status" value="1"/>
</dbReference>
<protein>
    <recommendedName>
        <fullName evidence="10">Protein kinase domain-containing protein</fullName>
    </recommendedName>
</protein>
<dbReference type="PANTHER" id="PTHR48007">
    <property type="entry name" value="LEUCINE-RICH REPEAT RECEPTOR-LIKE PROTEIN KINASE PXC1"/>
    <property type="match status" value="1"/>
</dbReference>
<evidence type="ECO:0000256" key="8">
    <source>
        <dbReference type="SAM" id="Phobius"/>
    </source>
</evidence>
<dbReference type="Gene3D" id="3.30.200.20">
    <property type="entry name" value="Phosphorylase Kinase, domain 1"/>
    <property type="match status" value="1"/>
</dbReference>
<dbReference type="InterPro" id="IPR000719">
    <property type="entry name" value="Prot_kinase_dom"/>
</dbReference>
<dbReference type="InterPro" id="IPR032675">
    <property type="entry name" value="LRR_dom_sf"/>
</dbReference>
<evidence type="ECO:0000256" key="7">
    <source>
        <dbReference type="ARBA" id="ARBA00023136"/>
    </source>
</evidence>
<evidence type="ECO:0000256" key="2">
    <source>
        <dbReference type="ARBA" id="ARBA00022614"/>
    </source>
</evidence>
<dbReference type="InterPro" id="IPR046959">
    <property type="entry name" value="PRK1-6/SRF4-like"/>
</dbReference>
<evidence type="ECO:0000259" key="10">
    <source>
        <dbReference type="PROSITE" id="PS50011"/>
    </source>
</evidence>
<keyword evidence="12" id="KW-1185">Reference proteome</keyword>
<organism evidence="11 12">
    <name type="scientific">Dendrobium thyrsiflorum</name>
    <name type="common">Pinecone-like raceme dendrobium</name>
    <name type="synonym">Orchid</name>
    <dbReference type="NCBI Taxonomy" id="117978"/>
    <lineage>
        <taxon>Eukaryota</taxon>
        <taxon>Viridiplantae</taxon>
        <taxon>Streptophyta</taxon>
        <taxon>Embryophyta</taxon>
        <taxon>Tracheophyta</taxon>
        <taxon>Spermatophyta</taxon>
        <taxon>Magnoliopsida</taxon>
        <taxon>Liliopsida</taxon>
        <taxon>Asparagales</taxon>
        <taxon>Orchidaceae</taxon>
        <taxon>Epidendroideae</taxon>
        <taxon>Malaxideae</taxon>
        <taxon>Dendrobiinae</taxon>
        <taxon>Dendrobium</taxon>
    </lineage>
</organism>
<keyword evidence="6 8" id="KW-1133">Transmembrane helix</keyword>
<dbReference type="Pfam" id="PF08263">
    <property type="entry name" value="LRRNT_2"/>
    <property type="match status" value="1"/>
</dbReference>
<dbReference type="SUPFAM" id="SSF56112">
    <property type="entry name" value="Protein kinase-like (PK-like)"/>
    <property type="match status" value="1"/>
</dbReference>
<keyword evidence="7 8" id="KW-0472">Membrane</keyword>
<keyword evidence="4 9" id="KW-0732">Signal</keyword>
<dbReference type="SUPFAM" id="SSF52058">
    <property type="entry name" value="L domain-like"/>
    <property type="match status" value="1"/>
</dbReference>
<feature type="chain" id="PRO_5044750180" description="Protein kinase domain-containing protein" evidence="9">
    <location>
        <begin position="27"/>
        <end position="658"/>
    </location>
</feature>